<name>A0A167RR86_9VIRU</name>
<dbReference type="Proteomes" id="UP000241365">
    <property type="component" value="Segment"/>
</dbReference>
<organism evidence="2 3">
    <name type="scientific">Powai lake megavirus</name>
    <dbReference type="NCBI Taxonomy" id="1842663"/>
    <lineage>
        <taxon>Viruses</taxon>
        <taxon>Varidnaviria</taxon>
        <taxon>Bamfordvirae</taxon>
        <taxon>Nucleocytoviricota</taxon>
        <taxon>Megaviricetes</taxon>
        <taxon>Imitervirales</taxon>
        <taxon>Mimiviridae</taxon>
        <taxon>Megamimivirinae</taxon>
        <taxon>Megavirus</taxon>
        <taxon>Megavirus powaiense</taxon>
    </lineage>
</organism>
<reference evidence="2 3" key="1">
    <citation type="journal article" date="2016" name="Genome Announc.">
        <title>Complete Genome Sequence of a New Megavirus Family Member Isolated from an Inland Water Lake for the First Time in India.</title>
        <authorList>
            <person name="Chatterjee A."/>
            <person name="Ali F."/>
            <person name="Bange D."/>
            <person name="Kondabagil K."/>
        </authorList>
    </citation>
    <scope>NUCLEOTIDE SEQUENCE [LARGE SCALE GENOMIC DNA]</scope>
    <source>
        <strain evidence="2">1</strain>
    </source>
</reference>
<keyword evidence="3" id="KW-1185">Reference proteome</keyword>
<dbReference type="EMBL" id="KU877344">
    <property type="protein sequence ID" value="ANB51147.1"/>
    <property type="molecule type" value="Genomic_DNA"/>
</dbReference>
<protein>
    <submittedName>
        <fullName evidence="2">Uncharacterized protein</fullName>
    </submittedName>
</protein>
<evidence type="ECO:0000313" key="2">
    <source>
        <dbReference type="EMBL" id="ANB51147.1"/>
    </source>
</evidence>
<dbReference type="InterPro" id="IPR036770">
    <property type="entry name" value="Ankyrin_rpt-contain_sf"/>
</dbReference>
<dbReference type="SMART" id="SM00248">
    <property type="entry name" value="ANK"/>
    <property type="match status" value="2"/>
</dbReference>
<accession>A0A167RR86</accession>
<dbReference type="Pfam" id="PF12796">
    <property type="entry name" value="Ank_2"/>
    <property type="match status" value="1"/>
</dbReference>
<dbReference type="Gene3D" id="1.25.40.20">
    <property type="entry name" value="Ankyrin repeat-containing domain"/>
    <property type="match status" value="1"/>
</dbReference>
<proteinExistence type="predicted"/>
<sequence>MKKFNSYYKPSHNGKSKIYHNPPQKKKMDQYKINKQTKKKTNKQLKIKENKRKNFRPVSYNNEVNGSLLTPNGWIIADFITLKLNYQWHLISNKYKDFYSRSHNNKNILDCFLKAKINFHECDNYNISHLMLACACSFGDKNLALVKFLIKQGIGVNDIDVFDKSALDYSLEKQGNIEIIKLLIKNIIDKSLLNNALLTWSKTHYLPDIKIANILIRSGASINTTNNNGDSLLINIIREQLNDKLDIFNDNFTYRFKHFIYNIEITKLREKNHFYETIIKIAKFLLTNGIDTKSKSSVNPGYINPIIINWNTIHRNKYSLLDYIFHIQEESSDNHVLLDPVDCLFPMGSFIQALDICYPEHNNMNKKQCCGKLIELFIIYGCEYGSYLYKLDNNHLEIIRIIKFSKKYFKTIKRELQNIYTEFIYRPGGIRSGLYKIQWDYHNGLDYCDIKKSNQKIFNYFGINDKEKLVQIINSI</sequence>
<dbReference type="InterPro" id="IPR002110">
    <property type="entry name" value="Ankyrin_rpt"/>
</dbReference>
<evidence type="ECO:0000313" key="3">
    <source>
        <dbReference type="Proteomes" id="UP000241365"/>
    </source>
</evidence>
<dbReference type="SUPFAM" id="SSF48403">
    <property type="entry name" value="Ankyrin repeat"/>
    <property type="match status" value="1"/>
</dbReference>
<dbReference type="KEGG" id="vg:80513509"/>
<dbReference type="GeneID" id="80513509"/>
<feature type="region of interest" description="Disordered" evidence="1">
    <location>
        <begin position="1"/>
        <end position="43"/>
    </location>
</feature>
<evidence type="ECO:0000256" key="1">
    <source>
        <dbReference type="SAM" id="MobiDB-lite"/>
    </source>
</evidence>
<dbReference type="RefSeq" id="YP_010776898.1">
    <property type="nucleotide sequence ID" value="NC_075034.1"/>
</dbReference>